<evidence type="ECO:0000313" key="1">
    <source>
        <dbReference type="EMBL" id="CAF1502697.1"/>
    </source>
</evidence>
<sequence>MEEQHDYQPKTIGDMKKNGRFTYLPIFPAKFVGKDEYLLLANVPVTYLASNEIARREQGASTPEALMLMETYEYGDKFSLSKEDVEELATRLKVGKSIITFNADRLRRISCTLFALHESFRRNILLKKDIALKEPTLNSKQMAIALEFYLQIDVDLFYMKTCSFRGAQPRSDLEGLFCSKDEPQAN</sequence>
<accession>A0A815TEJ7</accession>
<comment type="caution">
    <text evidence="1">The sequence shown here is derived from an EMBL/GenBank/DDBJ whole genome shotgun (WGS) entry which is preliminary data.</text>
</comment>
<organism evidence="1 2">
    <name type="scientific">Rotaria sordida</name>
    <dbReference type="NCBI Taxonomy" id="392033"/>
    <lineage>
        <taxon>Eukaryota</taxon>
        <taxon>Metazoa</taxon>
        <taxon>Spiralia</taxon>
        <taxon>Gnathifera</taxon>
        <taxon>Rotifera</taxon>
        <taxon>Eurotatoria</taxon>
        <taxon>Bdelloidea</taxon>
        <taxon>Philodinida</taxon>
        <taxon>Philodinidae</taxon>
        <taxon>Rotaria</taxon>
    </lineage>
</organism>
<protein>
    <submittedName>
        <fullName evidence="1">Uncharacterized protein</fullName>
    </submittedName>
</protein>
<feature type="non-terminal residue" evidence="1">
    <location>
        <position position="1"/>
    </location>
</feature>
<reference evidence="1" key="1">
    <citation type="submission" date="2021-02" db="EMBL/GenBank/DDBJ databases">
        <authorList>
            <person name="Nowell W R."/>
        </authorList>
    </citation>
    <scope>NUCLEOTIDE SEQUENCE</scope>
</reference>
<proteinExistence type="predicted"/>
<dbReference type="EMBL" id="CAJNOT010007184">
    <property type="protein sequence ID" value="CAF1502697.1"/>
    <property type="molecule type" value="Genomic_DNA"/>
</dbReference>
<gene>
    <name evidence="1" type="ORF">ZHD862_LOCUS37523</name>
</gene>
<evidence type="ECO:0000313" key="2">
    <source>
        <dbReference type="Proteomes" id="UP000663864"/>
    </source>
</evidence>
<name>A0A815TEJ7_9BILA</name>
<dbReference type="AlphaFoldDB" id="A0A815TEJ7"/>
<dbReference type="Proteomes" id="UP000663864">
    <property type="component" value="Unassembled WGS sequence"/>
</dbReference>